<name>A0A0F9IK39_9ZZZZ</name>
<sequence length="47" mass="4907">MKIIALILASLSMTVFLSACNTIEGAGQDIESAGDAIEDSASENKNY</sequence>
<protein>
    <recommendedName>
        <fullName evidence="7">Entericidin EcnAB</fullName>
    </recommendedName>
</protein>
<dbReference type="AlphaFoldDB" id="A0A0F9IK39"/>
<keyword evidence="1" id="KW-1003">Cell membrane</keyword>
<dbReference type="GO" id="GO:0009636">
    <property type="term" value="P:response to toxic substance"/>
    <property type="evidence" value="ECO:0007669"/>
    <property type="project" value="InterPro"/>
</dbReference>
<dbReference type="EMBL" id="LAZR01012221">
    <property type="protein sequence ID" value="KKM27966.1"/>
    <property type="molecule type" value="Genomic_DNA"/>
</dbReference>
<evidence type="ECO:0000256" key="4">
    <source>
        <dbReference type="ARBA" id="ARBA00023139"/>
    </source>
</evidence>
<dbReference type="InterPro" id="IPR012556">
    <property type="entry name" value="Entericidin"/>
</dbReference>
<dbReference type="GO" id="GO:0016020">
    <property type="term" value="C:membrane"/>
    <property type="evidence" value="ECO:0007669"/>
    <property type="project" value="InterPro"/>
</dbReference>
<evidence type="ECO:0000256" key="2">
    <source>
        <dbReference type="ARBA" id="ARBA00022729"/>
    </source>
</evidence>
<comment type="caution">
    <text evidence="6">The sequence shown here is derived from an EMBL/GenBank/DDBJ whole genome shotgun (WGS) entry which is preliminary data.</text>
</comment>
<keyword evidence="4" id="KW-0564">Palmitate</keyword>
<keyword evidence="2" id="KW-0732">Signal</keyword>
<dbReference type="PROSITE" id="PS51257">
    <property type="entry name" value="PROKAR_LIPOPROTEIN"/>
    <property type="match status" value="1"/>
</dbReference>
<evidence type="ECO:0000256" key="5">
    <source>
        <dbReference type="ARBA" id="ARBA00023288"/>
    </source>
</evidence>
<gene>
    <name evidence="6" type="ORF">LCGC14_1569430</name>
</gene>
<organism evidence="6">
    <name type="scientific">marine sediment metagenome</name>
    <dbReference type="NCBI Taxonomy" id="412755"/>
    <lineage>
        <taxon>unclassified sequences</taxon>
        <taxon>metagenomes</taxon>
        <taxon>ecological metagenomes</taxon>
    </lineage>
</organism>
<evidence type="ECO:0000256" key="3">
    <source>
        <dbReference type="ARBA" id="ARBA00023136"/>
    </source>
</evidence>
<keyword evidence="5" id="KW-0449">Lipoprotein</keyword>
<dbReference type="Pfam" id="PF08085">
    <property type="entry name" value="Entericidin"/>
    <property type="match status" value="1"/>
</dbReference>
<reference evidence="6" key="1">
    <citation type="journal article" date="2015" name="Nature">
        <title>Complex archaea that bridge the gap between prokaryotes and eukaryotes.</title>
        <authorList>
            <person name="Spang A."/>
            <person name="Saw J.H."/>
            <person name="Jorgensen S.L."/>
            <person name="Zaremba-Niedzwiedzka K."/>
            <person name="Martijn J."/>
            <person name="Lind A.E."/>
            <person name="van Eijk R."/>
            <person name="Schleper C."/>
            <person name="Guy L."/>
            <person name="Ettema T.J."/>
        </authorList>
    </citation>
    <scope>NUCLEOTIDE SEQUENCE</scope>
</reference>
<proteinExistence type="predicted"/>
<keyword evidence="3" id="KW-0472">Membrane</keyword>
<accession>A0A0F9IK39</accession>
<evidence type="ECO:0000256" key="1">
    <source>
        <dbReference type="ARBA" id="ARBA00022475"/>
    </source>
</evidence>
<evidence type="ECO:0000313" key="6">
    <source>
        <dbReference type="EMBL" id="KKM27966.1"/>
    </source>
</evidence>
<evidence type="ECO:0008006" key="7">
    <source>
        <dbReference type="Google" id="ProtNLM"/>
    </source>
</evidence>